<reference evidence="2" key="1">
    <citation type="journal article" date="2022" name="Mol. Ecol. Resour.">
        <title>The genomes of chicory, endive, great burdock and yacon provide insights into Asteraceae palaeo-polyploidization history and plant inulin production.</title>
        <authorList>
            <person name="Fan W."/>
            <person name="Wang S."/>
            <person name="Wang H."/>
            <person name="Wang A."/>
            <person name="Jiang F."/>
            <person name="Liu H."/>
            <person name="Zhao H."/>
            <person name="Xu D."/>
            <person name="Zhang Y."/>
        </authorList>
    </citation>
    <scope>NUCLEOTIDE SEQUENCE [LARGE SCALE GENOMIC DNA]</scope>
    <source>
        <strain evidence="2">cv. Yunnan</strain>
    </source>
</reference>
<name>A0ACB9A2A2_9ASTR</name>
<proteinExistence type="predicted"/>
<reference evidence="1 2" key="2">
    <citation type="journal article" date="2022" name="Mol. Ecol. Resour.">
        <title>The genomes of chicory, endive, great burdock and yacon provide insights into Asteraceae paleo-polyploidization history and plant inulin production.</title>
        <authorList>
            <person name="Fan W."/>
            <person name="Wang S."/>
            <person name="Wang H."/>
            <person name="Wang A."/>
            <person name="Jiang F."/>
            <person name="Liu H."/>
            <person name="Zhao H."/>
            <person name="Xu D."/>
            <person name="Zhang Y."/>
        </authorList>
    </citation>
    <scope>NUCLEOTIDE SEQUENCE [LARGE SCALE GENOMIC DNA]</scope>
    <source>
        <strain evidence="2">cv. Yunnan</strain>
        <tissue evidence="1">Leaves</tissue>
    </source>
</reference>
<gene>
    <name evidence="1" type="ORF">L1987_74468</name>
</gene>
<evidence type="ECO:0000313" key="1">
    <source>
        <dbReference type="EMBL" id="KAI3704252.1"/>
    </source>
</evidence>
<evidence type="ECO:0000313" key="2">
    <source>
        <dbReference type="Proteomes" id="UP001056120"/>
    </source>
</evidence>
<accession>A0ACB9A2A2</accession>
<keyword evidence="2" id="KW-1185">Reference proteome</keyword>
<sequence>MESQHDMKKDKKEGSGLAAEKAVVKEGDTKAGEDKGPLTGQKDVTGIQVEKSRGLDADPIGPSSDEDIGNLKGLLGARDASGSGGVGGEDGDGED</sequence>
<organism evidence="1 2">
    <name type="scientific">Smallanthus sonchifolius</name>
    <dbReference type="NCBI Taxonomy" id="185202"/>
    <lineage>
        <taxon>Eukaryota</taxon>
        <taxon>Viridiplantae</taxon>
        <taxon>Streptophyta</taxon>
        <taxon>Embryophyta</taxon>
        <taxon>Tracheophyta</taxon>
        <taxon>Spermatophyta</taxon>
        <taxon>Magnoliopsida</taxon>
        <taxon>eudicotyledons</taxon>
        <taxon>Gunneridae</taxon>
        <taxon>Pentapetalae</taxon>
        <taxon>asterids</taxon>
        <taxon>campanulids</taxon>
        <taxon>Asterales</taxon>
        <taxon>Asteraceae</taxon>
        <taxon>Asteroideae</taxon>
        <taxon>Heliantheae alliance</taxon>
        <taxon>Millerieae</taxon>
        <taxon>Smallanthus</taxon>
    </lineage>
</organism>
<protein>
    <submittedName>
        <fullName evidence="1">Uncharacterized protein</fullName>
    </submittedName>
</protein>
<dbReference type="EMBL" id="CM042042">
    <property type="protein sequence ID" value="KAI3704252.1"/>
    <property type="molecule type" value="Genomic_DNA"/>
</dbReference>
<dbReference type="Proteomes" id="UP001056120">
    <property type="component" value="Linkage Group LG25"/>
</dbReference>
<comment type="caution">
    <text evidence="1">The sequence shown here is derived from an EMBL/GenBank/DDBJ whole genome shotgun (WGS) entry which is preliminary data.</text>
</comment>